<proteinExistence type="predicted"/>
<dbReference type="Pfam" id="PF01546">
    <property type="entry name" value="Peptidase_M20"/>
    <property type="match status" value="1"/>
</dbReference>
<evidence type="ECO:0008006" key="3">
    <source>
        <dbReference type="Google" id="ProtNLM"/>
    </source>
</evidence>
<evidence type="ECO:0000313" key="1">
    <source>
        <dbReference type="EMBL" id="BBP88251.1"/>
    </source>
</evidence>
<dbReference type="InterPro" id="IPR002933">
    <property type="entry name" value="Peptidase_M20"/>
</dbReference>
<protein>
    <recommendedName>
        <fullName evidence="3">Peptidase M20 dimerisation domain-containing protein</fullName>
    </recommendedName>
</protein>
<dbReference type="Proteomes" id="UP000464658">
    <property type="component" value="Chromosome"/>
</dbReference>
<dbReference type="GO" id="GO:0016787">
    <property type="term" value="F:hydrolase activity"/>
    <property type="evidence" value="ECO:0007669"/>
    <property type="project" value="InterPro"/>
</dbReference>
<reference evidence="1 2" key="1">
    <citation type="submission" date="2019-12" db="EMBL/GenBank/DDBJ databases">
        <title>Full genome sequence of a Bacillus safensis strain isolated from commercially available natto in Indonesia.</title>
        <authorList>
            <person name="Yoshida M."/>
            <person name="Uomi M."/>
            <person name="Waturangi D."/>
            <person name="Ekaputri J.J."/>
            <person name="Setiamarga D.H.E."/>
        </authorList>
    </citation>
    <scope>NUCLEOTIDE SEQUENCE [LARGE SCALE GENOMIC DNA]</scope>
    <source>
        <strain evidence="1 2">IDN1</strain>
    </source>
</reference>
<gene>
    <name evidence="1" type="ORF">BsIDN1_18690</name>
</gene>
<dbReference type="PANTHER" id="PTHR11014">
    <property type="entry name" value="PEPTIDASE M20 FAMILY MEMBER"/>
    <property type="match status" value="1"/>
</dbReference>
<dbReference type="EMBL" id="AP021906">
    <property type="protein sequence ID" value="BBP88251.1"/>
    <property type="molecule type" value="Genomic_DNA"/>
</dbReference>
<dbReference type="AlphaFoldDB" id="A0A5S9M5P6"/>
<accession>A0A5S9M5P6</accession>
<dbReference type="Gene3D" id="3.40.630.10">
    <property type="entry name" value="Zn peptidases"/>
    <property type="match status" value="1"/>
</dbReference>
<sequence length="107" mass="12048">MMLPTHMSTSEDTLLSKTIQSRRNILLASQTRQTEGVTEVKEAETQMGGEDFAYYLQHVPGTFFYTGAMPENSQDVYPHHHPKFDINEKAMPIAAKVLANAVLSYNE</sequence>
<name>A0A5S9M5P6_BACIA</name>
<dbReference type="InterPro" id="IPR017439">
    <property type="entry name" value="Amidohydrolase"/>
</dbReference>
<dbReference type="PANTHER" id="PTHR11014:SF63">
    <property type="entry name" value="METALLOPEPTIDASE, PUTATIVE (AFU_ORTHOLOGUE AFUA_6G09600)-RELATED"/>
    <property type="match status" value="1"/>
</dbReference>
<organism evidence="1 2">
    <name type="scientific">Bacillus safensis</name>
    <dbReference type="NCBI Taxonomy" id="561879"/>
    <lineage>
        <taxon>Bacteria</taxon>
        <taxon>Bacillati</taxon>
        <taxon>Bacillota</taxon>
        <taxon>Bacilli</taxon>
        <taxon>Bacillales</taxon>
        <taxon>Bacillaceae</taxon>
        <taxon>Bacillus</taxon>
    </lineage>
</organism>
<evidence type="ECO:0000313" key="2">
    <source>
        <dbReference type="Proteomes" id="UP000464658"/>
    </source>
</evidence>
<dbReference type="SUPFAM" id="SSF53187">
    <property type="entry name" value="Zn-dependent exopeptidases"/>
    <property type="match status" value="1"/>
</dbReference>